<keyword evidence="2" id="KW-1185">Reference proteome</keyword>
<sequence length="67" mass="7300">MRDLASEQFAVQRHGLHDVAHDAKQIFSCHAGGTVIPLTLDACCEHRQPVASFSEVKVCGKKLELLG</sequence>
<name>A0ACC6RK91_9BURK</name>
<evidence type="ECO:0000313" key="2">
    <source>
        <dbReference type="Proteomes" id="UP001392318"/>
    </source>
</evidence>
<reference evidence="1" key="1">
    <citation type="submission" date="2024-01" db="EMBL/GenBank/DDBJ databases">
        <title>The diversity of rhizobia nodulating Mimosa spp. in eleven states of Brazil covering several biomes is determined by host plant, location, and edaphic factors.</title>
        <authorList>
            <person name="Rouws L."/>
            <person name="Barauna A."/>
            <person name="Beukes C."/>
            <person name="De Faria S.M."/>
            <person name="Gross E."/>
            <person name="Dos Reis Junior F.B."/>
            <person name="Simon M."/>
            <person name="Maluk M."/>
            <person name="Odee D.W."/>
            <person name="Kenicer G."/>
            <person name="Young J.P.W."/>
            <person name="Reis V.M."/>
            <person name="Zilli J."/>
            <person name="James E.K."/>
        </authorList>
    </citation>
    <scope>NUCLEOTIDE SEQUENCE</scope>
    <source>
        <strain evidence="1">JPY452</strain>
    </source>
</reference>
<dbReference type="EMBL" id="JAYMRU010000013">
    <property type="protein sequence ID" value="MEM5402114.1"/>
    <property type="molecule type" value="Genomic_DNA"/>
</dbReference>
<evidence type="ECO:0000313" key="1">
    <source>
        <dbReference type="EMBL" id="MEM5402114.1"/>
    </source>
</evidence>
<gene>
    <name evidence="1" type="ORF">VSR83_18760</name>
</gene>
<accession>A0ACC6RK91</accession>
<protein>
    <submittedName>
        <fullName evidence="1">Uncharacterized protein</fullName>
    </submittedName>
</protein>
<dbReference type="Proteomes" id="UP001392318">
    <property type="component" value="Unassembled WGS sequence"/>
</dbReference>
<organism evidence="1 2">
    <name type="scientific">Paraburkholderia unamae</name>
    <dbReference type="NCBI Taxonomy" id="219649"/>
    <lineage>
        <taxon>Bacteria</taxon>
        <taxon>Pseudomonadati</taxon>
        <taxon>Pseudomonadota</taxon>
        <taxon>Betaproteobacteria</taxon>
        <taxon>Burkholderiales</taxon>
        <taxon>Burkholderiaceae</taxon>
        <taxon>Paraburkholderia</taxon>
    </lineage>
</organism>
<comment type="caution">
    <text evidence="1">The sequence shown here is derived from an EMBL/GenBank/DDBJ whole genome shotgun (WGS) entry which is preliminary data.</text>
</comment>
<proteinExistence type="predicted"/>